<evidence type="ECO:0000256" key="1">
    <source>
        <dbReference type="SAM" id="Coils"/>
    </source>
</evidence>
<sequence length="480" mass="57825">MMLFLSIIFYIITKATKEFEEECDLLELDKDFNLMEFLNREFECSKSSVQEDLDSICEQMQNFEEEFMRYTREPIEDLKNFNMRNNTEYATSESSYLSHCEPSKKRIKRDEEKFFENTEMDDLKLLNLEDENIVKTQIYKQNDKEFDIICNSIEENLNRTDLIEAEKEMLLLQFPYLGLKVSLHRMVETYINIIIQINSLLVNILNIYFPNSHYEEYKIESPTIYEYFNYKRRNRFLYEVCLAKKEILQANYIHAKNLFIYRYLRNNIDSLLSNQKFTLKSLNHLLRRVRRRDEKNKEPTKISIKKLLLLNIGGVLKSLKNDKHRIPNCHSLLLSLINKKNTKYQEFYLFYFYAFLRGVETIKTGALNSEKEEIIKNSSGKILEYLLHHNISAINRDVSFSALEIKNYIYEKCQYTRESLSNTKNLFLNFFYFMVDCDRNVLKTHFNIILDQTKNYRQIDFIYYGLYTELNDIYNIILLE</sequence>
<evidence type="ECO:0000313" key="4">
    <source>
        <dbReference type="Proteomes" id="UP000740883"/>
    </source>
</evidence>
<keyword evidence="1" id="KW-0175">Coiled coil</keyword>
<feature type="chain" id="PRO_5040269367" evidence="2">
    <location>
        <begin position="18"/>
        <end position="480"/>
    </location>
</feature>
<proteinExistence type="predicted"/>
<feature type="signal peptide" evidence="2">
    <location>
        <begin position="1"/>
        <end position="17"/>
    </location>
</feature>
<protein>
    <submittedName>
        <fullName evidence="3">Uncharacterized protein</fullName>
    </submittedName>
</protein>
<feature type="coiled-coil region" evidence="1">
    <location>
        <begin position="46"/>
        <end position="73"/>
    </location>
</feature>
<name>A0A9P6H0D1_9MICR</name>
<accession>A0A9P6H0D1</accession>
<dbReference type="Proteomes" id="UP000740883">
    <property type="component" value="Unassembled WGS sequence"/>
</dbReference>
<keyword evidence="2" id="KW-0732">Signal</keyword>
<comment type="caution">
    <text evidence="3">The sequence shown here is derived from an EMBL/GenBank/DDBJ whole genome shotgun (WGS) entry which is preliminary data.</text>
</comment>
<reference evidence="3 4" key="1">
    <citation type="journal article" date="2020" name="Genome Biol. Evol.">
        <title>Comparative genomics of strictly vertically transmitted, feminizing microsporidia endosymbionts of amphipod crustaceans.</title>
        <authorList>
            <person name="Cormier A."/>
            <person name="Chebbi M.A."/>
            <person name="Giraud I."/>
            <person name="Wattier R."/>
            <person name="Teixeira M."/>
            <person name="Gilbert C."/>
            <person name="Rigaud T."/>
            <person name="Cordaux R."/>
        </authorList>
    </citation>
    <scope>NUCLEOTIDE SEQUENCE [LARGE SCALE GENOMIC DNA]</scope>
    <source>
        <strain evidence="3 4">Ou3-Ou53</strain>
    </source>
</reference>
<dbReference type="AlphaFoldDB" id="A0A9P6H0D1"/>
<evidence type="ECO:0000256" key="2">
    <source>
        <dbReference type="SAM" id="SignalP"/>
    </source>
</evidence>
<keyword evidence="4" id="KW-1185">Reference proteome</keyword>
<evidence type="ECO:0000313" key="3">
    <source>
        <dbReference type="EMBL" id="KAF9764211.1"/>
    </source>
</evidence>
<gene>
    <name evidence="3" type="ORF">NGRA_0750</name>
</gene>
<dbReference type="EMBL" id="SBJO01000032">
    <property type="protein sequence ID" value="KAF9764211.1"/>
    <property type="molecule type" value="Genomic_DNA"/>
</dbReference>
<organism evidence="3 4">
    <name type="scientific">Nosema granulosis</name>
    <dbReference type="NCBI Taxonomy" id="83296"/>
    <lineage>
        <taxon>Eukaryota</taxon>
        <taxon>Fungi</taxon>
        <taxon>Fungi incertae sedis</taxon>
        <taxon>Microsporidia</taxon>
        <taxon>Nosematidae</taxon>
        <taxon>Nosema</taxon>
    </lineage>
</organism>